<evidence type="ECO:0000256" key="5">
    <source>
        <dbReference type="ARBA" id="ARBA00023180"/>
    </source>
</evidence>
<evidence type="ECO:0000256" key="6">
    <source>
        <dbReference type="RuleBase" id="RU361235"/>
    </source>
</evidence>
<dbReference type="PANTHER" id="PTHR43142:SF1">
    <property type="entry name" value="CARBOXYLIC ESTER HYDROLASE"/>
    <property type="match status" value="1"/>
</dbReference>
<evidence type="ECO:0000256" key="3">
    <source>
        <dbReference type="ARBA" id="ARBA00022801"/>
    </source>
</evidence>
<dbReference type="InterPro" id="IPR019819">
    <property type="entry name" value="Carboxylesterase_B_CS"/>
</dbReference>
<dbReference type="EC" id="3.1.1.-" evidence="6"/>
<dbReference type="OrthoDB" id="19653at2759"/>
<feature type="domain" description="Carboxylesterase type B" evidence="7">
    <location>
        <begin position="3"/>
        <end position="500"/>
    </location>
</feature>
<evidence type="ECO:0000256" key="2">
    <source>
        <dbReference type="ARBA" id="ARBA00022487"/>
    </source>
</evidence>
<dbReference type="InterPro" id="IPR019826">
    <property type="entry name" value="Carboxylesterase_B_AS"/>
</dbReference>
<gene>
    <name evidence="8" type="ORF">PMACD_LOCUS8588</name>
</gene>
<sequence>MATVRIQEGLVRGAVDVSCYGVNFLAFKGIPYAEPPVGFRRFQDSVPVGPWNGILEASGHAGKCGQINWFTRKIEGGDDCLYLNVYTRGLAAKKPVMVVIHGGNFAFGSGDDNLLGPDFLVEDLVLVTINYRVGILGFLNLEDEAAPGNQGLKDQVLALKWVKRNISSFGGDPDNVTIYGYSAGSAAVHYLALSPLAEGLFHKAILQSGVASTPWASVPAESMKESAVKVANLLGHQSKDLVQVLEFLKTVQVKDLLKAAGSLFTWKVSVNTFGPSVDSRAKTPFLTIPVDEAVKQGIKVPCILGATSHEAIMQLSVLTEDNLALMNQHQHLLYHPATRRFLEQQNISLDVVRNFFMNGKDVSRKNIENFVDLMSFLHFLGNIHHILEVQQQTGVPSYFFKFSYFSEDSAMVQKIMRTDLKGAAHCEEVGYLFNMNAFKKIGICPPKKGTVEWDVHRRFVEFWTAFARTGNPNPTTSNVINQPWLPVDGHKNGFTCLQMSSTLNSTLEPNLLTQFRSMSPSKEFK</sequence>
<keyword evidence="9" id="KW-1185">Reference proteome</keyword>
<dbReference type="PROSITE" id="PS00122">
    <property type="entry name" value="CARBOXYLESTERASE_B_1"/>
    <property type="match status" value="1"/>
</dbReference>
<keyword evidence="2" id="KW-0719">Serine esterase</keyword>
<evidence type="ECO:0000256" key="1">
    <source>
        <dbReference type="ARBA" id="ARBA00005964"/>
    </source>
</evidence>
<name>A0A821T8P2_9NEOP</name>
<keyword evidence="3 6" id="KW-0378">Hydrolase</keyword>
<dbReference type="SUPFAM" id="SSF53474">
    <property type="entry name" value="alpha/beta-Hydrolases"/>
    <property type="match status" value="1"/>
</dbReference>
<evidence type="ECO:0000259" key="7">
    <source>
        <dbReference type="Pfam" id="PF00135"/>
    </source>
</evidence>
<evidence type="ECO:0000256" key="4">
    <source>
        <dbReference type="ARBA" id="ARBA00023157"/>
    </source>
</evidence>
<dbReference type="AlphaFoldDB" id="A0A821T8P2"/>
<evidence type="ECO:0000313" key="8">
    <source>
        <dbReference type="EMBL" id="CAF4868969.1"/>
    </source>
</evidence>
<reference evidence="8" key="1">
    <citation type="submission" date="2021-02" db="EMBL/GenBank/DDBJ databases">
        <authorList>
            <person name="Steward A R."/>
        </authorList>
    </citation>
    <scope>NUCLEOTIDE SEQUENCE</scope>
</reference>
<dbReference type="EMBL" id="CAJOBZ010000022">
    <property type="protein sequence ID" value="CAF4868969.1"/>
    <property type="molecule type" value="Genomic_DNA"/>
</dbReference>
<comment type="caution">
    <text evidence="8">The sequence shown here is derived from an EMBL/GenBank/DDBJ whole genome shotgun (WGS) entry which is preliminary data.</text>
</comment>
<keyword evidence="4" id="KW-1015">Disulfide bond</keyword>
<keyword evidence="5" id="KW-0325">Glycoprotein</keyword>
<evidence type="ECO:0000313" key="9">
    <source>
        <dbReference type="Proteomes" id="UP000663880"/>
    </source>
</evidence>
<dbReference type="PANTHER" id="PTHR43142">
    <property type="entry name" value="CARBOXYLIC ESTER HYDROLASE"/>
    <property type="match status" value="1"/>
</dbReference>
<dbReference type="InterPro" id="IPR002018">
    <property type="entry name" value="CarbesteraseB"/>
</dbReference>
<dbReference type="Pfam" id="PF00135">
    <property type="entry name" value="COesterase"/>
    <property type="match status" value="1"/>
</dbReference>
<organism evidence="8 9">
    <name type="scientific">Pieris macdunnoughi</name>
    <dbReference type="NCBI Taxonomy" id="345717"/>
    <lineage>
        <taxon>Eukaryota</taxon>
        <taxon>Metazoa</taxon>
        <taxon>Ecdysozoa</taxon>
        <taxon>Arthropoda</taxon>
        <taxon>Hexapoda</taxon>
        <taxon>Insecta</taxon>
        <taxon>Pterygota</taxon>
        <taxon>Neoptera</taxon>
        <taxon>Endopterygota</taxon>
        <taxon>Lepidoptera</taxon>
        <taxon>Glossata</taxon>
        <taxon>Ditrysia</taxon>
        <taxon>Papilionoidea</taxon>
        <taxon>Pieridae</taxon>
        <taxon>Pierinae</taxon>
        <taxon>Pieris</taxon>
    </lineage>
</organism>
<dbReference type="InterPro" id="IPR029058">
    <property type="entry name" value="AB_hydrolase_fold"/>
</dbReference>
<proteinExistence type="inferred from homology"/>
<accession>A0A821T8P2</accession>
<comment type="similarity">
    <text evidence="1 6">Belongs to the type-B carboxylesterase/lipase family.</text>
</comment>
<dbReference type="PROSITE" id="PS00941">
    <property type="entry name" value="CARBOXYLESTERASE_B_2"/>
    <property type="match status" value="1"/>
</dbReference>
<protein>
    <recommendedName>
        <fullName evidence="6">Carboxylic ester hydrolase</fullName>
        <ecNumber evidence="6">3.1.1.-</ecNumber>
    </recommendedName>
</protein>
<dbReference type="GO" id="GO:0052689">
    <property type="term" value="F:carboxylic ester hydrolase activity"/>
    <property type="evidence" value="ECO:0007669"/>
    <property type="project" value="UniProtKB-KW"/>
</dbReference>
<dbReference type="Gene3D" id="3.40.50.1820">
    <property type="entry name" value="alpha/beta hydrolase"/>
    <property type="match status" value="1"/>
</dbReference>
<dbReference type="Proteomes" id="UP000663880">
    <property type="component" value="Unassembled WGS sequence"/>
</dbReference>